<evidence type="ECO:0000313" key="7">
    <source>
        <dbReference type="EMBL" id="KAL3793298.1"/>
    </source>
</evidence>
<dbReference type="Pfam" id="PF00743">
    <property type="entry name" value="FMO-like"/>
    <property type="match status" value="1"/>
</dbReference>
<evidence type="ECO:0000259" key="6">
    <source>
        <dbReference type="Pfam" id="PF19834"/>
    </source>
</evidence>
<dbReference type="InterPro" id="IPR036188">
    <property type="entry name" value="FAD/NAD-bd_sf"/>
</dbReference>
<keyword evidence="8" id="KW-1185">Reference proteome</keyword>
<dbReference type="EMBL" id="JABMIG020000092">
    <property type="protein sequence ID" value="KAL3793298.1"/>
    <property type="molecule type" value="Genomic_DNA"/>
</dbReference>
<gene>
    <name evidence="7" type="ORF">HJC23_003808</name>
</gene>
<evidence type="ECO:0000256" key="2">
    <source>
        <dbReference type="ARBA" id="ARBA00022630"/>
    </source>
</evidence>
<dbReference type="PRINTS" id="PR00419">
    <property type="entry name" value="ADXRDTASE"/>
</dbReference>
<protein>
    <recommendedName>
        <fullName evidence="6">DUF6314 domain-containing protein</fullName>
    </recommendedName>
</protein>
<keyword evidence="4" id="KW-0560">Oxidoreductase</keyword>
<feature type="domain" description="DUF6314" evidence="6">
    <location>
        <begin position="560"/>
        <end position="727"/>
    </location>
</feature>
<dbReference type="InterPro" id="IPR050346">
    <property type="entry name" value="FMO-like"/>
</dbReference>
<keyword evidence="2" id="KW-0285">Flavoprotein</keyword>
<proteinExistence type="inferred from homology"/>
<feature type="region of interest" description="Disordered" evidence="5">
    <location>
        <begin position="39"/>
        <end position="64"/>
    </location>
</feature>
<dbReference type="InterPro" id="IPR020946">
    <property type="entry name" value="Flavin_mOase-like"/>
</dbReference>
<organism evidence="7 8">
    <name type="scientific">Cyclotella cryptica</name>
    <dbReference type="NCBI Taxonomy" id="29204"/>
    <lineage>
        <taxon>Eukaryota</taxon>
        <taxon>Sar</taxon>
        <taxon>Stramenopiles</taxon>
        <taxon>Ochrophyta</taxon>
        <taxon>Bacillariophyta</taxon>
        <taxon>Coscinodiscophyceae</taxon>
        <taxon>Thalassiosirophycidae</taxon>
        <taxon>Stephanodiscales</taxon>
        <taxon>Stephanodiscaceae</taxon>
        <taxon>Cyclotella</taxon>
    </lineage>
</organism>
<dbReference type="Proteomes" id="UP001516023">
    <property type="component" value="Unassembled WGS sequence"/>
</dbReference>
<dbReference type="Gene3D" id="3.50.50.60">
    <property type="entry name" value="FAD/NAD(P)-binding domain"/>
    <property type="match status" value="2"/>
</dbReference>
<dbReference type="PANTHER" id="PTHR23023">
    <property type="entry name" value="DIMETHYLANILINE MONOOXYGENASE"/>
    <property type="match status" value="1"/>
</dbReference>
<dbReference type="GO" id="GO:0016491">
    <property type="term" value="F:oxidoreductase activity"/>
    <property type="evidence" value="ECO:0007669"/>
    <property type="project" value="UniProtKB-KW"/>
</dbReference>
<name>A0ABD3PYS9_9STRA</name>
<evidence type="ECO:0000256" key="5">
    <source>
        <dbReference type="SAM" id="MobiDB-lite"/>
    </source>
</evidence>
<dbReference type="InterPro" id="IPR045632">
    <property type="entry name" value="DUF6314"/>
</dbReference>
<accession>A0ABD3PYS9</accession>
<sequence>MIEVAVIGAGTAGLVAARHLINAGLRPTIFEAAKTIGGAWTPSSSSAFSRRSADDDSNPSNDHPARKMWFGMHTNLSKYTCRFSDWPWSESASTFPSVEEMHEYLQSYSDCYLDANCNFQFECKVTNVEQLEIAAEGLSLKNGQSCYNVEWLDLKTQIKANKDFGGVVVATGFFNTPRLPSFLENYSKTIDEQQSNDLGNNKPEIIHSSEYLSCEALRNKNVAVIGSSFSALEIAADLSQTASRVVSVVPSVPWVMPRWIPKLESLQLTESSDATAHDATMTILPVDLAFYRRTEPFPQKEVVQLDSECCRKRHEVLRSIAGHKQQRSPLGEPSNWSEPPFVAISDEYLDLTREGRIEVVHGRLTGLNEDGSLCISNSQTIENIDTVVCCTGYTPHLHNFLSPSILEKLDYDPADTFSPLTLAWDVLHPSLPGLAFCGMYRGPYMGVMDLQARLAAGVMSGGLSVDEYTVQSALDTAQLIRKTSPRAQFPRIDYPGYMDSLAELCFGGKCPTHIFGGMVVPSSYQLDEEISRQCSLELQKEILRGQDGTRMPKLILQAILGNWTYDRHIVHMQTQKVERVSGTVKYTKYSRTSPQSTKEDDATAPIESRNLHENPVLYREDGLFELTPTQKFEVFREYEYISKYDALEIYFVEGGKRAHLFLSLKFVPETRQSDDGYWVKATSDHLCIKDLYSADFRVKLDGLSASEIVIKYRVVGPSKDYESTTVLKPL</sequence>
<reference evidence="7 8" key="1">
    <citation type="journal article" date="2020" name="G3 (Bethesda)">
        <title>Improved Reference Genome for Cyclotella cryptica CCMP332, a Model for Cell Wall Morphogenesis, Salinity Adaptation, and Lipid Production in Diatoms (Bacillariophyta).</title>
        <authorList>
            <person name="Roberts W.R."/>
            <person name="Downey K.M."/>
            <person name="Ruck E.C."/>
            <person name="Traller J.C."/>
            <person name="Alverson A.J."/>
        </authorList>
    </citation>
    <scope>NUCLEOTIDE SEQUENCE [LARGE SCALE GENOMIC DNA]</scope>
    <source>
        <strain evidence="7 8">CCMP332</strain>
    </source>
</reference>
<evidence type="ECO:0000256" key="4">
    <source>
        <dbReference type="ARBA" id="ARBA00023002"/>
    </source>
</evidence>
<comment type="caution">
    <text evidence="7">The sequence shown here is derived from an EMBL/GenBank/DDBJ whole genome shotgun (WGS) entry which is preliminary data.</text>
</comment>
<comment type="similarity">
    <text evidence="1">Belongs to the FMO family.</text>
</comment>
<keyword evidence="3" id="KW-0274">FAD</keyword>
<evidence type="ECO:0000256" key="3">
    <source>
        <dbReference type="ARBA" id="ARBA00022827"/>
    </source>
</evidence>
<dbReference type="Pfam" id="PF19834">
    <property type="entry name" value="DUF6314"/>
    <property type="match status" value="1"/>
</dbReference>
<dbReference type="AlphaFoldDB" id="A0ABD3PYS9"/>
<evidence type="ECO:0000313" key="8">
    <source>
        <dbReference type="Proteomes" id="UP001516023"/>
    </source>
</evidence>
<dbReference type="SUPFAM" id="SSF51905">
    <property type="entry name" value="FAD/NAD(P)-binding domain"/>
    <property type="match status" value="2"/>
</dbReference>
<evidence type="ECO:0000256" key="1">
    <source>
        <dbReference type="ARBA" id="ARBA00009183"/>
    </source>
</evidence>